<name>A0A5P2G376_9BACT</name>
<dbReference type="InterPro" id="IPR013783">
    <property type="entry name" value="Ig-like_fold"/>
</dbReference>
<keyword evidence="4" id="KW-1185">Reference proteome</keyword>
<dbReference type="KEGG" id="arac:E0W69_006110"/>
<dbReference type="InterPro" id="IPR000601">
    <property type="entry name" value="PKD_dom"/>
</dbReference>
<gene>
    <name evidence="3" type="ORF">E0W69_006110</name>
</gene>
<evidence type="ECO:0000259" key="2">
    <source>
        <dbReference type="PROSITE" id="PS50093"/>
    </source>
</evidence>
<dbReference type="Gene3D" id="2.60.40.10">
    <property type="entry name" value="Immunoglobulins"/>
    <property type="match status" value="5"/>
</dbReference>
<dbReference type="OrthoDB" id="7794186at2"/>
<feature type="chain" id="PRO_5024384479" evidence="1">
    <location>
        <begin position="20"/>
        <end position="1256"/>
    </location>
</feature>
<dbReference type="AlphaFoldDB" id="A0A5P2G376"/>
<dbReference type="EMBL" id="CP044016">
    <property type="protein sequence ID" value="QES88260.1"/>
    <property type="molecule type" value="Genomic_DNA"/>
</dbReference>
<evidence type="ECO:0000313" key="4">
    <source>
        <dbReference type="Proteomes" id="UP000292424"/>
    </source>
</evidence>
<dbReference type="Pfam" id="PF18911">
    <property type="entry name" value="PKD_4"/>
    <property type="match status" value="2"/>
</dbReference>
<feature type="domain" description="PKD" evidence="2">
    <location>
        <begin position="388"/>
        <end position="432"/>
    </location>
</feature>
<dbReference type="SUPFAM" id="SSF49299">
    <property type="entry name" value="PKD domain"/>
    <property type="match status" value="5"/>
</dbReference>
<protein>
    <submittedName>
        <fullName evidence="3">PKD domain-containing protein</fullName>
    </submittedName>
</protein>
<keyword evidence="1" id="KW-0732">Signal</keyword>
<dbReference type="NCBIfam" id="TIGR04131">
    <property type="entry name" value="Bac_Flav_CTERM"/>
    <property type="match status" value="1"/>
</dbReference>
<dbReference type="InterPro" id="IPR026341">
    <property type="entry name" value="T9SS_type_B"/>
</dbReference>
<evidence type="ECO:0000313" key="3">
    <source>
        <dbReference type="EMBL" id="QES88260.1"/>
    </source>
</evidence>
<dbReference type="Pfam" id="PF00801">
    <property type="entry name" value="PKD"/>
    <property type="match status" value="1"/>
</dbReference>
<accession>A0A5P2G376</accession>
<evidence type="ECO:0000256" key="1">
    <source>
        <dbReference type="SAM" id="SignalP"/>
    </source>
</evidence>
<dbReference type="SMART" id="SM00089">
    <property type="entry name" value="PKD"/>
    <property type="match status" value="5"/>
</dbReference>
<feature type="signal peptide" evidence="1">
    <location>
        <begin position="1"/>
        <end position="19"/>
    </location>
</feature>
<feature type="domain" description="PKD" evidence="2">
    <location>
        <begin position="221"/>
        <end position="261"/>
    </location>
</feature>
<dbReference type="CDD" id="cd00146">
    <property type="entry name" value="PKD"/>
    <property type="match status" value="1"/>
</dbReference>
<sequence>MQKKCISFFVMLFCLCKFCDGQTVDFDFYYENQKVSQGCAGSTVILKNLSSDTTHSFQWEINGFKIYTSSTFFIFSKEGTYPIILTDNSTGISITKNILINKLPTADFDLSQSSICVGSSMNFTANTTTTSTISNYYWNFDDEALTTKTNPINYIFNKSGSKKIYLYVKDANGCYSATSESKTLTVNGASNASFNSDNLQYYSCSNSISLNLNSDNTNQQFNWDFGDGQSSTGTQTTITHTFAKPGKYLITLSTNSTDNSTCNTKYTHNIYVGKPSLKIYSPDSVCTNTSFNLNASDSLGNFNFSSSELIWSTDNGIFSTDSTSLSYSVAGNYNLNVYNNIGCRSDASSNIKVNQTPTLNVSVTPSGTICSLIPISFIANTDIGTNIKWQISDGTSEILSKNDTLTHTFKNSGSYNITATTSSSESCSITSQSYTATLTNDCVDKGIDSILNQVFKFYSLCDDKYLVTFVNLVPSKPFQSISIDGVVYPFTTDSTTIRLPFKSKGATYTVLVRFKDGTYDRVRDITIIDETAQFSVKNNDNATLNCAQNYYTISTSGFVNSANISNFIWKIEDINTGNTIYSNAGANLSSFDFNLPDVSTYRITLTMYDIRTNPCITTFSSLITTQGPVGNFKASGDSVLCNPKGTVVIQNLSEINNSSFASMVWDFGDGQKRTITSLNTDTIQHYYSYTGSDSYVTYSINLRITDNAGCTSNLTKTGQFKLYNPKLNISTSIPIYCQTKTVQIYNNSNIADLLNDNYQWQINNQEFNTANTQALNFTKPDEIYPENFNVKISAQYGPNGKCNIDTTFKDLIKFIKPIAQFHIIDSNLIATCPPYTLHIKNESSGYDNLKWTFSDSIYNTSLNDTITYYVERPDYYSIQLQTNGYDNCIDTSSFSFMSLGPKATLSNTIYKACTPLTTLLKVNSVDSIQNYLWAFGDTTTLTSDSIFQTEHTYNNPGSYDPRVVIIGTEATGHCFNNLSLSNSIVVDPKINLKYLNNYTYCMGDSSTSPLKLQVYTSIGKEFYWSTSPDDIETIKSDRSSSTIYVTPSHPTDYFLYAKSENTCADESATVHVETHESPVVSFPKNEMTVAAGEQFYTNPTIISNIGSLTYNWSPTTQVSNALVENPSIIGDNNITYTLSAKNSYGCAASDSIDVNVLCSTSKSFIPSAFTPNNDGRNDKFYVRGYGIKSIRHFYIADRWGKILFEKNNVQSNDYSQGWDGRSSGDLAPAGTYVYYAQLECTEGNIYTLKGTVVLIR</sequence>
<reference evidence="3 4" key="1">
    <citation type="submission" date="2019-09" db="EMBL/GenBank/DDBJ databases">
        <title>Complete genome sequence of Arachidicoccus sp. B3-10 isolated from apple orchard soil.</title>
        <authorList>
            <person name="Kim H.S."/>
            <person name="Han K.-I."/>
            <person name="Suh M.K."/>
            <person name="Lee K.C."/>
            <person name="Eom M.K."/>
            <person name="Kim J.-S."/>
            <person name="Kang S.W."/>
            <person name="Sin Y."/>
            <person name="Lee J.-S."/>
        </authorList>
    </citation>
    <scope>NUCLEOTIDE SEQUENCE [LARGE SCALE GENOMIC DNA]</scope>
    <source>
        <strain evidence="3 4">B3-10</strain>
    </source>
</reference>
<proteinExistence type="predicted"/>
<feature type="domain" description="PKD" evidence="2">
    <location>
        <begin position="665"/>
        <end position="692"/>
    </location>
</feature>
<dbReference type="Proteomes" id="UP000292424">
    <property type="component" value="Chromosome"/>
</dbReference>
<dbReference type="Pfam" id="PF13585">
    <property type="entry name" value="CHU_C"/>
    <property type="match status" value="1"/>
</dbReference>
<dbReference type="PROSITE" id="PS50093">
    <property type="entry name" value="PKD"/>
    <property type="match status" value="4"/>
</dbReference>
<feature type="domain" description="PKD" evidence="2">
    <location>
        <begin position="931"/>
        <end position="959"/>
    </location>
</feature>
<organism evidence="3 4">
    <name type="scientific">Rhizosphaericola mali</name>
    <dbReference type="NCBI Taxonomy" id="2545455"/>
    <lineage>
        <taxon>Bacteria</taxon>
        <taxon>Pseudomonadati</taxon>
        <taxon>Bacteroidota</taxon>
        <taxon>Chitinophagia</taxon>
        <taxon>Chitinophagales</taxon>
        <taxon>Chitinophagaceae</taxon>
        <taxon>Rhizosphaericola</taxon>
    </lineage>
</organism>
<dbReference type="InterPro" id="IPR022409">
    <property type="entry name" value="PKD/Chitinase_dom"/>
</dbReference>
<dbReference type="RefSeq" id="WP_131329147.1">
    <property type="nucleotide sequence ID" value="NZ_CP044016.1"/>
</dbReference>
<dbReference type="InterPro" id="IPR035986">
    <property type="entry name" value="PKD_dom_sf"/>
</dbReference>